<sequence>MIDIHDFFKRTFPDALIANPSVASLHPMKLRLIIHGEREGEWIVDTTGVPTCYVDAAEHCENSIKMSYSAFQNFIKDPIGLASSYASEGLIKVNGRLNLLPHFSKLFKVVRG</sequence>
<evidence type="ECO:0000313" key="2">
    <source>
        <dbReference type="Proteomes" id="UP001236507"/>
    </source>
</evidence>
<keyword evidence="2" id="KW-1185">Reference proteome</keyword>
<dbReference type="Proteomes" id="UP001236507">
    <property type="component" value="Unassembled WGS sequence"/>
</dbReference>
<name>A0ABT6YDT1_9BACT</name>
<proteinExistence type="predicted"/>
<protein>
    <recommendedName>
        <fullName evidence="3">SCP2 domain-containing protein</fullName>
    </recommendedName>
</protein>
<gene>
    <name evidence="1" type="ORF">QM524_20405</name>
</gene>
<comment type="caution">
    <text evidence="1">The sequence shown here is derived from an EMBL/GenBank/DDBJ whole genome shotgun (WGS) entry which is preliminary data.</text>
</comment>
<organism evidence="1 2">
    <name type="scientific">Flectobacillus roseus</name>
    <dbReference type="NCBI Taxonomy" id="502259"/>
    <lineage>
        <taxon>Bacteria</taxon>
        <taxon>Pseudomonadati</taxon>
        <taxon>Bacteroidota</taxon>
        <taxon>Cytophagia</taxon>
        <taxon>Cytophagales</taxon>
        <taxon>Flectobacillaceae</taxon>
        <taxon>Flectobacillus</taxon>
    </lineage>
</organism>
<accession>A0ABT6YDT1</accession>
<evidence type="ECO:0008006" key="3">
    <source>
        <dbReference type="Google" id="ProtNLM"/>
    </source>
</evidence>
<reference evidence="1 2" key="1">
    <citation type="submission" date="2023-05" db="EMBL/GenBank/DDBJ databases">
        <title>Novel species of genus Flectobacillus isolated from stream in China.</title>
        <authorList>
            <person name="Lu H."/>
        </authorList>
    </citation>
    <scope>NUCLEOTIDE SEQUENCE [LARGE SCALE GENOMIC DNA]</scope>
    <source>
        <strain evidence="1 2">KCTC 42575</strain>
    </source>
</reference>
<dbReference type="RefSeq" id="WP_095161463.1">
    <property type="nucleotide sequence ID" value="NZ_JASHIF010000020.1"/>
</dbReference>
<dbReference type="EMBL" id="JASHIF010000020">
    <property type="protein sequence ID" value="MDI9861594.1"/>
    <property type="molecule type" value="Genomic_DNA"/>
</dbReference>
<evidence type="ECO:0000313" key="1">
    <source>
        <dbReference type="EMBL" id="MDI9861594.1"/>
    </source>
</evidence>